<dbReference type="PROSITE" id="PS00211">
    <property type="entry name" value="ABC_TRANSPORTER_1"/>
    <property type="match status" value="1"/>
</dbReference>
<feature type="domain" description="ABC transporter" evidence="5">
    <location>
        <begin position="1"/>
        <end position="234"/>
    </location>
</feature>
<keyword evidence="7" id="KW-1185">Reference proteome</keyword>
<dbReference type="Gene3D" id="3.40.50.300">
    <property type="entry name" value="P-loop containing nucleotide triphosphate hydrolases"/>
    <property type="match status" value="1"/>
</dbReference>
<dbReference type="FunFam" id="3.40.50.300:FF:000425">
    <property type="entry name" value="Probable ABC transporter, ATP-binding subunit"/>
    <property type="match status" value="1"/>
</dbReference>
<keyword evidence="2" id="KW-0472">Membrane</keyword>
<reference evidence="6 7" key="1">
    <citation type="journal article" date="2018" name="Environ. Microbiol.">
        <title>Isolation and genomic characterization of Novimethylophilus kurashikiensis gen. nov. sp. nov., a new lanthanide-dependent methylotrophic species of Methylophilaceae.</title>
        <authorList>
            <person name="Lv H."/>
            <person name="Sahin N."/>
            <person name="Tani A."/>
        </authorList>
    </citation>
    <scope>NUCLEOTIDE SEQUENCE [LARGE SCALE GENOMIC DNA]</scope>
    <source>
        <strain evidence="6 7">La2-4</strain>
    </source>
</reference>
<proteinExistence type="predicted"/>
<name>A0A2R5F8V4_9PROT</name>
<dbReference type="PROSITE" id="PS50893">
    <property type="entry name" value="ABC_TRANSPORTER_2"/>
    <property type="match status" value="1"/>
</dbReference>
<keyword evidence="4 6" id="KW-0067">ATP-binding</keyword>
<keyword evidence="2" id="KW-1003">Cell membrane</keyword>
<evidence type="ECO:0000256" key="3">
    <source>
        <dbReference type="ARBA" id="ARBA00022741"/>
    </source>
</evidence>
<evidence type="ECO:0000259" key="5">
    <source>
        <dbReference type="PROSITE" id="PS50893"/>
    </source>
</evidence>
<evidence type="ECO:0000313" key="7">
    <source>
        <dbReference type="Proteomes" id="UP000245081"/>
    </source>
</evidence>
<protein>
    <submittedName>
        <fullName evidence="6">Molybdate transport system ATP-binding protein</fullName>
        <ecNumber evidence="6">3.6.3.29</ecNumber>
    </submittedName>
</protein>
<dbReference type="InterPro" id="IPR003439">
    <property type="entry name" value="ABC_transporter-like_ATP-bd"/>
</dbReference>
<evidence type="ECO:0000256" key="4">
    <source>
        <dbReference type="ARBA" id="ARBA00022840"/>
    </source>
</evidence>
<evidence type="ECO:0000313" key="6">
    <source>
        <dbReference type="EMBL" id="GBG14670.1"/>
    </source>
</evidence>
<accession>A0A2R5F8V4</accession>
<evidence type="ECO:0000256" key="1">
    <source>
        <dbReference type="ARBA" id="ARBA00022448"/>
    </source>
</evidence>
<dbReference type="OrthoDB" id="5298774at2"/>
<dbReference type="Proteomes" id="UP000245081">
    <property type="component" value="Unassembled WGS sequence"/>
</dbReference>
<dbReference type="InterPro" id="IPR003593">
    <property type="entry name" value="AAA+_ATPase"/>
</dbReference>
<keyword evidence="6" id="KW-0378">Hydrolase</keyword>
<gene>
    <name evidence="6" type="primary">modC</name>
    <name evidence="6" type="ORF">NMK_2269</name>
</gene>
<dbReference type="Pfam" id="PF00005">
    <property type="entry name" value="ABC_tran"/>
    <property type="match status" value="1"/>
</dbReference>
<dbReference type="InterPro" id="IPR050093">
    <property type="entry name" value="ABC_SmlMolc_Importer"/>
</dbReference>
<dbReference type="InterPro" id="IPR017871">
    <property type="entry name" value="ABC_transporter-like_CS"/>
</dbReference>
<dbReference type="EC" id="3.6.3.29" evidence="6"/>
<dbReference type="GO" id="GO:0005524">
    <property type="term" value="F:ATP binding"/>
    <property type="evidence" value="ECO:0007669"/>
    <property type="project" value="UniProtKB-KW"/>
</dbReference>
<keyword evidence="1" id="KW-0813">Transport</keyword>
<dbReference type="SUPFAM" id="SSF52540">
    <property type="entry name" value="P-loop containing nucleoside triphosphate hydrolases"/>
    <property type="match status" value="1"/>
</dbReference>
<dbReference type="PANTHER" id="PTHR42781:SF4">
    <property type="entry name" value="SPERMIDINE_PUTRESCINE IMPORT ATP-BINDING PROTEIN POTA"/>
    <property type="match status" value="1"/>
</dbReference>
<comment type="caution">
    <text evidence="6">The sequence shown here is derived from an EMBL/GenBank/DDBJ whole genome shotgun (WGS) entry which is preliminary data.</text>
</comment>
<evidence type="ECO:0000256" key="2">
    <source>
        <dbReference type="ARBA" id="ARBA00022475"/>
    </source>
</evidence>
<sequence>MIQVNIQRTLHGVQGDFDLNVDLDIVEGEFVALFGPSGVGKTTLLRCLAGLEKPDRGRIAFNGSVWFDAQEHTHVPPQERHVGYMFQDYALFPNMTVRGNLEFARRKGSSRQRVDELLELMDIAELQHRKPNALSGGQKQRVALARALAAEPQLLLLDEPLSSLDPTIRSRLQDEILQLHQRMGISTIMVSHDVGEVYKLAGRVLVMEAGHIVRQGSPAEVFSSGQTTGKFRFTGEVLGIEPMDVMEALTVLVGNQIVRVAAMPDEASNLHVGARVMLVSKAFNPMIIALE</sequence>
<dbReference type="InterPro" id="IPR027417">
    <property type="entry name" value="P-loop_NTPase"/>
</dbReference>
<dbReference type="GO" id="GO:0016887">
    <property type="term" value="F:ATP hydrolysis activity"/>
    <property type="evidence" value="ECO:0007669"/>
    <property type="project" value="InterPro"/>
</dbReference>
<dbReference type="GO" id="GO:0015697">
    <property type="term" value="P:quaternary ammonium group transport"/>
    <property type="evidence" value="ECO:0007669"/>
    <property type="project" value="UniProtKB-ARBA"/>
</dbReference>
<dbReference type="EMBL" id="BDOQ01000009">
    <property type="protein sequence ID" value="GBG14670.1"/>
    <property type="molecule type" value="Genomic_DNA"/>
</dbReference>
<dbReference type="SMART" id="SM00382">
    <property type="entry name" value="AAA"/>
    <property type="match status" value="1"/>
</dbReference>
<dbReference type="AlphaFoldDB" id="A0A2R5F8V4"/>
<keyword evidence="3" id="KW-0547">Nucleotide-binding</keyword>
<organism evidence="6 7">
    <name type="scientific">Novimethylophilus kurashikiensis</name>
    <dbReference type="NCBI Taxonomy" id="1825523"/>
    <lineage>
        <taxon>Bacteria</taxon>
        <taxon>Pseudomonadati</taxon>
        <taxon>Pseudomonadota</taxon>
        <taxon>Betaproteobacteria</taxon>
        <taxon>Nitrosomonadales</taxon>
        <taxon>Methylophilaceae</taxon>
        <taxon>Novimethylophilus</taxon>
    </lineage>
</organism>
<dbReference type="PANTHER" id="PTHR42781">
    <property type="entry name" value="SPERMIDINE/PUTRESCINE IMPORT ATP-BINDING PROTEIN POTA"/>
    <property type="match status" value="1"/>
</dbReference>
<dbReference type="RefSeq" id="WP_109015856.1">
    <property type="nucleotide sequence ID" value="NZ_BDOQ01000009.1"/>
</dbReference>